<keyword evidence="2" id="KW-1185">Reference proteome</keyword>
<sequence>MKVESYFQKDYETSRSVFRNHLDKVRAIWPEAYLKTEYIGNEEEDNTIDIIRADATRDKEKIVLLSSGEHGIEGYAGAACIHIFVEEYMQQINPETTGICLVHAINPWGMRNFRRVTENNVDLNRNYIEEEGPLPVDVNKKYEKEKEIFLPNGKIKDITAEQSRLFKKLTKALAKEGYANMKHAKSMGQYEFERGVYYGGQGLEESAQHIRALQKDLLSQYKQIVHMDWHTALGPSNELTMVVPPEEEQDMEEIRSRYPFKNILKFSDKKVIGDSNQHFYTLRKKKYPDTKLFSALFEFGTFGDDKKAELRELMTIVLENQLYWEGAEKESFRKFILSEFREMFYPDDQIWRCDVTKEARKAFKVVLKAEEVLAS</sequence>
<reference evidence="2" key="1">
    <citation type="journal article" date="2019" name="Int. J. Syst. Evol. Microbiol.">
        <title>The Global Catalogue of Microorganisms (GCM) 10K type strain sequencing project: providing services to taxonomists for standard genome sequencing and annotation.</title>
        <authorList>
            <consortium name="The Broad Institute Genomics Platform"/>
            <consortium name="The Broad Institute Genome Sequencing Center for Infectious Disease"/>
            <person name="Wu L."/>
            <person name="Ma J."/>
        </authorList>
    </citation>
    <scope>NUCLEOTIDE SEQUENCE [LARGE SCALE GENOMIC DNA]</scope>
    <source>
        <strain evidence="2">TISTR 1858</strain>
    </source>
</reference>
<organism evidence="1 2">
    <name type="scientific">Oceanobacillus kapialis</name>
    <dbReference type="NCBI Taxonomy" id="481353"/>
    <lineage>
        <taxon>Bacteria</taxon>
        <taxon>Bacillati</taxon>
        <taxon>Bacillota</taxon>
        <taxon>Bacilli</taxon>
        <taxon>Bacillales</taxon>
        <taxon>Bacillaceae</taxon>
        <taxon>Oceanobacillus</taxon>
    </lineage>
</organism>
<dbReference type="InterPro" id="IPR021259">
    <property type="entry name" value="DUF2817"/>
</dbReference>
<name>A0ABW5Q2A7_9BACI</name>
<dbReference type="CDD" id="cd06233">
    <property type="entry name" value="M14-like"/>
    <property type="match status" value="1"/>
</dbReference>
<dbReference type="Pfam" id="PF10994">
    <property type="entry name" value="DUF2817"/>
    <property type="match status" value="1"/>
</dbReference>
<evidence type="ECO:0000313" key="2">
    <source>
        <dbReference type="Proteomes" id="UP001597451"/>
    </source>
</evidence>
<gene>
    <name evidence="1" type="ORF">ACFSUN_13310</name>
</gene>
<dbReference type="SUPFAM" id="SSF53187">
    <property type="entry name" value="Zn-dependent exopeptidases"/>
    <property type="match status" value="1"/>
</dbReference>
<dbReference type="Gene3D" id="3.40.630.10">
    <property type="entry name" value="Zn peptidases"/>
    <property type="match status" value="1"/>
</dbReference>
<accession>A0ABW5Q2A7</accession>
<evidence type="ECO:0000313" key="1">
    <source>
        <dbReference type="EMBL" id="MFD2629759.1"/>
    </source>
</evidence>
<comment type="caution">
    <text evidence="1">The sequence shown here is derived from an EMBL/GenBank/DDBJ whole genome shotgun (WGS) entry which is preliminary data.</text>
</comment>
<protein>
    <submittedName>
        <fullName evidence="1">M14 family metallopeptidase</fullName>
    </submittedName>
</protein>
<dbReference type="Proteomes" id="UP001597451">
    <property type="component" value="Unassembled WGS sequence"/>
</dbReference>
<dbReference type="RefSeq" id="WP_379562548.1">
    <property type="nucleotide sequence ID" value="NZ_JBHUMX010000040.1"/>
</dbReference>
<proteinExistence type="predicted"/>
<dbReference type="EMBL" id="JBHUMX010000040">
    <property type="protein sequence ID" value="MFD2629759.1"/>
    <property type="molecule type" value="Genomic_DNA"/>
</dbReference>